<dbReference type="PANTHER" id="PTHR47537">
    <property type="entry name" value="CUBILIN"/>
    <property type="match status" value="1"/>
</dbReference>
<evidence type="ECO:0000256" key="4">
    <source>
        <dbReference type="SAM" id="Phobius"/>
    </source>
</evidence>
<keyword evidence="4" id="KW-0812">Transmembrane</keyword>
<dbReference type="OMA" id="PECPRKQ"/>
<feature type="domain" description="CUB" evidence="6">
    <location>
        <begin position="239"/>
        <end position="385"/>
    </location>
</feature>
<dbReference type="PROSITE" id="PS01209">
    <property type="entry name" value="LDLRA_1"/>
    <property type="match status" value="1"/>
</dbReference>
<dbReference type="InterPro" id="IPR056707">
    <property type="entry name" value="DUF7805"/>
</dbReference>
<dbReference type="SUPFAM" id="SSF49854">
    <property type="entry name" value="Spermadhesin, CUB domain"/>
    <property type="match status" value="3"/>
</dbReference>
<dbReference type="SUPFAM" id="SSF57424">
    <property type="entry name" value="LDL receptor-like module"/>
    <property type="match status" value="1"/>
</dbReference>
<dbReference type="InterPro" id="IPR023415">
    <property type="entry name" value="LDLR_class-A_CS"/>
</dbReference>
<evidence type="ECO:0000256" key="2">
    <source>
        <dbReference type="PROSITE-ProRule" id="PRU00124"/>
    </source>
</evidence>
<keyword evidence="1" id="KW-1015">Disulfide bond</keyword>
<comment type="caution">
    <text evidence="2">Lacks conserved residue(s) required for the propagation of feature annotation.</text>
</comment>
<evidence type="ECO:0000313" key="7">
    <source>
        <dbReference type="EMBL" id="SSW97128.1"/>
    </source>
</evidence>
<dbReference type="InterPro" id="IPR035914">
    <property type="entry name" value="Sperma_CUB_dom_sf"/>
</dbReference>
<dbReference type="Gene3D" id="2.40.128.620">
    <property type="match status" value="1"/>
</dbReference>
<dbReference type="VEuPathDB" id="VectorBase:CSON000656"/>
<name>A0A336K0W8_CULSO</name>
<sequence>MVQLIAVVVFLIHLCSIQNIIPFGSACRISEFSCKGGKVCLPLDRYCDGKDDCGDKSDEPKHCTVCNRTYYGDVGRTYAIRVPPPQWNRLPFLCHLTFTASGHDNGDIVQIIFDSFSVGRFDEGLVDGDLDNGDSTSLISSQLVGELPGCPEGFMQLSELGRPFTGGSWCGKASGHQLYFSETSTVTASVKVFHAPMQATTPFEFSIRYKFIPQSDAIVRYGPPNELLELGKVTPGTYCTRQFDECYRKKCRLQSPNYPGMYPRNVTCYWTIRQKVVPTCKHAMVAVGQENEHKALVKRSIASFNKTSKSVRAWSDCTGERDHLIFYDGSSTNDPVLAKYCGGDWLPKVVSRGPEMLVAFHSSPFSAPLQSTIPNRGFELDVDILFSDSDSYDFAKGSGSKCEFHVNASIPDEVLMTRRGRMGTILSPRHTLAPNTTCTYYFHGMPTDLVWISFASYHLQILQPPSTDNTTVARNEIPPWIIRLRIYDTIGTYSTIKPTPPTTSTSTFGSSGRDRQFGHNSTTMFNYYASSPNPFANEKYKINVDNAWNPVDNYIYGPTSNSIFNQVLKDPMEDRLSGVGGSSKKGGLANKGEKDILNAISNGKYPYDKEMKKAKYYERSKERYSTNRKLVAEFYDNEAPKLCDHLILDDQSDEISGVRGCSPLESYVSTGRDMKIEFHSLTGTALFPALFEMKYEFVDTDLGGEPWLGKKDEEVPPLCSRVFRKRKGNIQGPRNIFLHGRGGAKNISCLYRFEASIGERVVLQLHNVSFGDAAQCSTEPDPHTQRPKCTEQEVLDPEARIGELKFFDVPQKDVKIPLGCFCDNTSSSISSPITIQSHSKTMEITFSVTHLNASEDFADIYFYASYEFVRIPDCRKKTKLKGSGGEESIEWPLRRQDASCDGLPYVIEAQENHRSLFIQTWGTYMPINPTVEDIGRCPTKNRLVIHSGRPLRIMRVICPSQPGARASALQIFSEDWMSQQPGLFATGKPMIMVIEVINRDSGTITFSWLEIQRTKASLIQQLDMQSNNTLNETYAAFGLLPKMEECEHKCPEIDACIGRSLWCDGRPNCPSGFDESEDQCGAMIHLLEFPGGVFAVLGCIAAALSACLIFCIIGMVRKRKKPVDVVKQHTFNGGGTLQKHTHTNNSHTHTYKKEPFFFDPDPS</sequence>
<evidence type="ECO:0000259" key="6">
    <source>
        <dbReference type="PROSITE" id="PS01180"/>
    </source>
</evidence>
<evidence type="ECO:0000256" key="1">
    <source>
        <dbReference type="ARBA" id="ARBA00023157"/>
    </source>
</evidence>
<dbReference type="CDD" id="cd00041">
    <property type="entry name" value="CUB"/>
    <property type="match status" value="1"/>
</dbReference>
<dbReference type="GO" id="GO:0005886">
    <property type="term" value="C:plasma membrane"/>
    <property type="evidence" value="ECO:0007669"/>
    <property type="project" value="TreeGrafter"/>
</dbReference>
<dbReference type="CDD" id="cd00112">
    <property type="entry name" value="LDLa"/>
    <property type="match status" value="1"/>
</dbReference>
<keyword evidence="4" id="KW-1133">Transmembrane helix</keyword>
<dbReference type="SMART" id="SM00042">
    <property type="entry name" value="CUB"/>
    <property type="match status" value="1"/>
</dbReference>
<organism evidence="7">
    <name type="scientific">Culicoides sonorensis</name>
    <name type="common">Biting midge</name>
    <dbReference type="NCBI Taxonomy" id="179676"/>
    <lineage>
        <taxon>Eukaryota</taxon>
        <taxon>Metazoa</taxon>
        <taxon>Ecdysozoa</taxon>
        <taxon>Arthropoda</taxon>
        <taxon>Hexapoda</taxon>
        <taxon>Insecta</taxon>
        <taxon>Pterygota</taxon>
        <taxon>Neoptera</taxon>
        <taxon>Endopterygota</taxon>
        <taxon>Diptera</taxon>
        <taxon>Nematocera</taxon>
        <taxon>Chironomoidea</taxon>
        <taxon>Ceratopogonidae</taxon>
        <taxon>Ceratopogoninae</taxon>
        <taxon>Culicoides</taxon>
        <taxon>Monoculicoides</taxon>
    </lineage>
</organism>
<evidence type="ECO:0000256" key="3">
    <source>
        <dbReference type="SAM" id="MobiDB-lite"/>
    </source>
</evidence>
<feature type="chain" id="PRO_5033778099" evidence="5">
    <location>
        <begin position="18"/>
        <end position="1163"/>
    </location>
</feature>
<accession>A0A336K0W8</accession>
<dbReference type="Gene3D" id="2.60.120.290">
    <property type="entry name" value="Spermadhesin, CUB domain"/>
    <property type="match status" value="2"/>
</dbReference>
<evidence type="ECO:0000256" key="5">
    <source>
        <dbReference type="SAM" id="SignalP"/>
    </source>
</evidence>
<dbReference type="InterPro" id="IPR000859">
    <property type="entry name" value="CUB_dom"/>
</dbReference>
<dbReference type="FunFam" id="2.60.120.290:FF:000065">
    <property type="entry name" value="Uncharacterized protein, isoform E"/>
    <property type="match status" value="1"/>
</dbReference>
<dbReference type="EMBL" id="UFQS01000010">
    <property type="protein sequence ID" value="SSW97128.1"/>
    <property type="molecule type" value="Genomic_DNA"/>
</dbReference>
<reference evidence="8" key="2">
    <citation type="submission" date="2018-07" db="EMBL/GenBank/DDBJ databases">
        <authorList>
            <person name="Quirk P.G."/>
            <person name="Krulwich T.A."/>
        </authorList>
    </citation>
    <scope>NUCLEOTIDE SEQUENCE</scope>
</reference>
<dbReference type="PANTHER" id="PTHR47537:SF8">
    <property type="entry name" value="CUB DOMAIN-CONTAINING PROTEIN"/>
    <property type="match status" value="1"/>
</dbReference>
<dbReference type="PRINTS" id="PR00261">
    <property type="entry name" value="LDLRECEPTOR"/>
</dbReference>
<dbReference type="AlphaFoldDB" id="A0A336K0W8"/>
<dbReference type="InterPro" id="IPR036055">
    <property type="entry name" value="LDL_receptor-like_sf"/>
</dbReference>
<reference evidence="7" key="1">
    <citation type="submission" date="2018-04" db="EMBL/GenBank/DDBJ databases">
        <authorList>
            <person name="Go L.Y."/>
            <person name="Mitchell J.A."/>
        </authorList>
    </citation>
    <scope>NUCLEOTIDE SEQUENCE</scope>
    <source>
        <tissue evidence="7">Whole organism</tissue>
    </source>
</reference>
<evidence type="ECO:0000313" key="8">
    <source>
        <dbReference type="EMBL" id="SSX17514.1"/>
    </source>
</evidence>
<dbReference type="SMART" id="SM00192">
    <property type="entry name" value="LDLa"/>
    <property type="match status" value="2"/>
</dbReference>
<dbReference type="InterPro" id="IPR002172">
    <property type="entry name" value="LDrepeatLR_classA_rpt"/>
</dbReference>
<gene>
    <name evidence="7" type="primary">CSON000656</name>
</gene>
<dbReference type="Pfam" id="PF25090">
    <property type="entry name" value="DUF7805"/>
    <property type="match status" value="1"/>
</dbReference>
<dbReference type="Gene3D" id="4.10.400.10">
    <property type="entry name" value="Low-density Lipoprotein Receptor"/>
    <property type="match status" value="1"/>
</dbReference>
<feature type="transmembrane region" description="Helical" evidence="4">
    <location>
        <begin position="1089"/>
        <end position="1113"/>
    </location>
</feature>
<dbReference type="PROSITE" id="PS01180">
    <property type="entry name" value="CUB"/>
    <property type="match status" value="1"/>
</dbReference>
<keyword evidence="5" id="KW-0732">Signal</keyword>
<dbReference type="InterPro" id="IPR053207">
    <property type="entry name" value="Non-NMDA_GluR_Accessory"/>
</dbReference>
<feature type="signal peptide" evidence="5">
    <location>
        <begin position="1"/>
        <end position="17"/>
    </location>
</feature>
<feature type="region of interest" description="Disordered" evidence="3">
    <location>
        <begin position="1136"/>
        <end position="1163"/>
    </location>
</feature>
<proteinExistence type="predicted"/>
<keyword evidence="4" id="KW-0472">Membrane</keyword>
<dbReference type="EMBL" id="UFQT01000010">
    <property type="protein sequence ID" value="SSX17514.1"/>
    <property type="molecule type" value="Genomic_DNA"/>
</dbReference>
<dbReference type="Pfam" id="PF00057">
    <property type="entry name" value="Ldl_recept_a"/>
    <property type="match status" value="1"/>
</dbReference>
<dbReference type="PROSITE" id="PS50068">
    <property type="entry name" value="LDLRA_2"/>
    <property type="match status" value="1"/>
</dbReference>
<protein>
    <submittedName>
        <fullName evidence="7">CSON000656 protein</fullName>
    </submittedName>
</protein>